<feature type="domain" description="Tudor" evidence="5">
    <location>
        <begin position="237"/>
        <end position="301"/>
    </location>
</feature>
<name>A0AAD2E770_9LAMI</name>
<dbReference type="InterPro" id="IPR035595">
    <property type="entry name" value="UDP_glycos_trans_CS"/>
</dbReference>
<evidence type="ECO:0000256" key="4">
    <source>
        <dbReference type="RuleBase" id="RU362057"/>
    </source>
</evidence>
<dbReference type="PROSITE" id="PS00375">
    <property type="entry name" value="UDPGT"/>
    <property type="match status" value="1"/>
</dbReference>
<dbReference type="InterPro" id="IPR002999">
    <property type="entry name" value="Tudor"/>
</dbReference>
<dbReference type="EMBL" id="OU503050">
    <property type="protein sequence ID" value="CAI9777340.1"/>
    <property type="molecule type" value="Genomic_DNA"/>
</dbReference>
<keyword evidence="2 3" id="KW-0808">Transferase</keyword>
<dbReference type="Gene3D" id="3.40.50.2000">
    <property type="entry name" value="Glycogen Phosphorylase B"/>
    <property type="match status" value="2"/>
</dbReference>
<proteinExistence type="inferred from homology"/>
<organism evidence="6 7">
    <name type="scientific">Fraxinus pennsylvanica</name>
    <dbReference type="NCBI Taxonomy" id="56036"/>
    <lineage>
        <taxon>Eukaryota</taxon>
        <taxon>Viridiplantae</taxon>
        <taxon>Streptophyta</taxon>
        <taxon>Embryophyta</taxon>
        <taxon>Tracheophyta</taxon>
        <taxon>Spermatophyta</taxon>
        <taxon>Magnoliopsida</taxon>
        <taxon>eudicotyledons</taxon>
        <taxon>Gunneridae</taxon>
        <taxon>Pentapetalae</taxon>
        <taxon>asterids</taxon>
        <taxon>lamiids</taxon>
        <taxon>Lamiales</taxon>
        <taxon>Oleaceae</taxon>
        <taxon>Oleeae</taxon>
        <taxon>Fraxinus</taxon>
    </lineage>
</organism>
<dbReference type="SUPFAM" id="SSF53756">
    <property type="entry name" value="UDP-Glycosyltransferase/glycogen phosphorylase"/>
    <property type="match status" value="1"/>
</dbReference>
<evidence type="ECO:0000313" key="6">
    <source>
        <dbReference type="EMBL" id="CAI9777340.1"/>
    </source>
</evidence>
<dbReference type="Proteomes" id="UP000834106">
    <property type="component" value="Chromosome 15"/>
</dbReference>
<dbReference type="PANTHER" id="PTHR48047">
    <property type="entry name" value="GLYCOSYLTRANSFERASE"/>
    <property type="match status" value="1"/>
</dbReference>
<dbReference type="PROSITE" id="PS50304">
    <property type="entry name" value="TUDOR"/>
    <property type="match status" value="1"/>
</dbReference>
<accession>A0AAD2E770</accession>
<dbReference type="Pfam" id="PF00201">
    <property type="entry name" value="UDPGT"/>
    <property type="match status" value="1"/>
</dbReference>
<dbReference type="CDD" id="cd03784">
    <property type="entry name" value="GT1_Gtf-like"/>
    <property type="match status" value="1"/>
</dbReference>
<dbReference type="GO" id="GO:0035251">
    <property type="term" value="F:UDP-glucosyltransferase activity"/>
    <property type="evidence" value="ECO:0007669"/>
    <property type="project" value="TreeGrafter"/>
</dbReference>
<dbReference type="PANTHER" id="PTHR48047:SF51">
    <property type="entry name" value="GLYCOSYLTRANSFERASE"/>
    <property type="match status" value="1"/>
</dbReference>
<dbReference type="AlphaFoldDB" id="A0AAD2E770"/>
<evidence type="ECO:0000259" key="5">
    <source>
        <dbReference type="PROSITE" id="PS50304"/>
    </source>
</evidence>
<evidence type="ECO:0000256" key="2">
    <source>
        <dbReference type="ARBA" id="ARBA00022679"/>
    </source>
</evidence>
<evidence type="ECO:0000256" key="3">
    <source>
        <dbReference type="RuleBase" id="RU003718"/>
    </source>
</evidence>
<keyword evidence="3" id="KW-0328">Glycosyltransferase</keyword>
<keyword evidence="7" id="KW-1185">Reference proteome</keyword>
<comment type="similarity">
    <text evidence="1 3">Belongs to the UDP-glycosyltransferase family.</text>
</comment>
<evidence type="ECO:0000313" key="7">
    <source>
        <dbReference type="Proteomes" id="UP000834106"/>
    </source>
</evidence>
<dbReference type="FunFam" id="3.40.50.2000:FF:000107">
    <property type="entry name" value="Glycosyltransferase"/>
    <property type="match status" value="1"/>
</dbReference>
<protein>
    <recommendedName>
        <fullName evidence="4">Glycosyltransferase</fullName>
        <ecNumber evidence="4">2.4.1.-</ecNumber>
    </recommendedName>
</protein>
<dbReference type="EC" id="2.4.1.-" evidence="4"/>
<reference evidence="6" key="1">
    <citation type="submission" date="2023-05" db="EMBL/GenBank/DDBJ databases">
        <authorList>
            <person name="Huff M."/>
        </authorList>
    </citation>
    <scope>NUCLEOTIDE SEQUENCE</scope>
</reference>
<evidence type="ECO:0000256" key="1">
    <source>
        <dbReference type="ARBA" id="ARBA00009995"/>
    </source>
</evidence>
<sequence>MASPHVLLFPFMSKGHTIPVLQLASLLLHRGASVTLFTTPANRPFISTALSDTTVSIIDIPFPKNIDGIPPGVESTDKLPDMSQWPRLVIAAKLMKPGFEKALTSLPRISFMVTDVFLGWTLESAQKFGIPRLVYHGTSNFSMALSFDASPSQQLLIDSGSDNKKLFTIPRFPWIKFSKNDFDPAFVDPESQYKKHIEYILEQVQATGKSYGIIVNSFYELESVYADYWNREVKPKAWCVGPLCLAPAPQNKAENGQTRSWIQWLDRKQEEGKPVLFVAFGSQADISREQIKQIKTGLENSGVNFLWVVRSKLAEDDDEFEYQVRDRGMLVKEWVDQREILEHSCVQGFLSHCGWNSVMESICANVPILAWPMMAEQPLNAKMVVEVIGVGLRVDTSDGFVSWEHLKKMVKELMEGEMGKMARKKVKEVGGAAAKAVAEGGSSWKALNELINELHEETEVAPLQKQLQKAGPPGRR</sequence>
<dbReference type="InterPro" id="IPR002213">
    <property type="entry name" value="UDP_glucos_trans"/>
</dbReference>
<gene>
    <name evidence="6" type="ORF">FPE_LOCUS24770</name>
</gene>